<keyword evidence="3" id="KW-0808">Transferase</keyword>
<evidence type="ECO:0000256" key="2">
    <source>
        <dbReference type="ARBA" id="ARBA00012417"/>
    </source>
</evidence>
<evidence type="ECO:0000256" key="4">
    <source>
        <dbReference type="ARBA" id="ARBA00022695"/>
    </source>
</evidence>
<comment type="catalytic activity">
    <reaction evidence="8">
        <text>DNA(n) + a 2'-deoxyribonucleoside 5'-triphosphate = DNA(n+1) + diphosphate</text>
        <dbReference type="Rhea" id="RHEA:22508"/>
        <dbReference type="Rhea" id="RHEA-COMP:17339"/>
        <dbReference type="Rhea" id="RHEA-COMP:17340"/>
        <dbReference type="ChEBI" id="CHEBI:33019"/>
        <dbReference type="ChEBI" id="CHEBI:61560"/>
        <dbReference type="ChEBI" id="CHEBI:173112"/>
        <dbReference type="EC" id="2.7.7.7"/>
    </reaction>
</comment>
<keyword evidence="5" id="KW-0235">DNA replication</keyword>
<sequence length="744" mass="86848">MGDYLEEISTSAFQILRDTCFKDAFEYLETLREEDDKGRVNLKTTFLKYLSQLPVVGFNSGKYDLNVIKPYFAQRFLISEVDDCESDSECGNSLRQWGKRFVIKKNNEFMAISTSFLKILDITNFIAPGFSYAKYLAAYEVEEQKGFFPYEYITSIEKLDETSLPSRDVFYSSLRNSELPVQNYDYVCKVWKESGMTSLRDLLIWYNNKDTRPFIEALAKQCEFYKTLGLDMLKDAVSVPGLTLRYLFKTMPRAHFFSLIREKHKDLHEELRKQIVGGPSIIFHRYHEKGITKLRGESGKAVQSLVGYDANSLYLWAISQEMPTEYPVRRRKENDFQPEVIDRYGRLSREWLEWVAYKENTTIRHKFNAREKQLGARHIRVDGWNAENRTVYQFHGCFFHGHECHKNEGCGDVNLVTGKSFQELRETTAEITQYLREEVGVKVVEMHECEWEEMKEGNDKIINFINVHLPQSPSQFSDSSPQTKMSILRDIYDGYLYGLVRCDIKVPESLRSHFSEMPPIFKNIEVSSEDIGPFMRDFADEHKLLGRPRRTLIGSFIGKNIFLATPLLRWYLEHGLAIDEIYEVVEYTPARCFQGFADIVSENRRRGDLDPTKAILAETFKLLGNSAYGKSLENLENRRDVAYSMGRDVGKLVNSRLFRTCTPLDHNDLFEVESAKSKVRWNLPLQIGFFVYQYAKLRMLQFHYDFVDKFVSRDDYQLCEMDTDSLYMALSDNSLEEVVKPHLL</sequence>
<gene>
    <name evidence="10" type="ORF">PoB_005582900</name>
</gene>
<keyword evidence="11" id="KW-1185">Reference proteome</keyword>
<feature type="domain" description="DNA-directed DNA polymerase family B mitochondria/virus" evidence="9">
    <location>
        <begin position="118"/>
        <end position="334"/>
    </location>
</feature>
<dbReference type="Proteomes" id="UP000735302">
    <property type="component" value="Unassembled WGS sequence"/>
</dbReference>
<dbReference type="PANTHER" id="PTHR33206">
    <property type="entry name" value="PROTEIN CBG10425"/>
    <property type="match status" value="1"/>
</dbReference>
<evidence type="ECO:0000256" key="8">
    <source>
        <dbReference type="ARBA" id="ARBA00049244"/>
    </source>
</evidence>
<reference evidence="10 11" key="1">
    <citation type="journal article" date="2021" name="Elife">
        <title>Chloroplast acquisition without the gene transfer in kleptoplastic sea slugs, Plakobranchus ocellatus.</title>
        <authorList>
            <person name="Maeda T."/>
            <person name="Takahashi S."/>
            <person name="Yoshida T."/>
            <person name="Shimamura S."/>
            <person name="Takaki Y."/>
            <person name="Nagai Y."/>
            <person name="Toyoda A."/>
            <person name="Suzuki Y."/>
            <person name="Arimoto A."/>
            <person name="Ishii H."/>
            <person name="Satoh N."/>
            <person name="Nishiyama T."/>
            <person name="Hasebe M."/>
            <person name="Maruyama T."/>
            <person name="Minagawa J."/>
            <person name="Obokata J."/>
            <person name="Shigenobu S."/>
        </authorList>
    </citation>
    <scope>NUCLEOTIDE SEQUENCE [LARGE SCALE GENOMIC DNA]</scope>
</reference>
<dbReference type="InterPro" id="IPR043502">
    <property type="entry name" value="DNA/RNA_pol_sf"/>
</dbReference>
<dbReference type="InterPro" id="IPR004868">
    <property type="entry name" value="DNA-dir_DNA_pol_B_mt/vir"/>
</dbReference>
<dbReference type="AlphaFoldDB" id="A0AAV4CF01"/>
<evidence type="ECO:0000256" key="5">
    <source>
        <dbReference type="ARBA" id="ARBA00022705"/>
    </source>
</evidence>
<dbReference type="GO" id="GO:0003887">
    <property type="term" value="F:DNA-directed DNA polymerase activity"/>
    <property type="evidence" value="ECO:0007669"/>
    <property type="project" value="UniProtKB-KW"/>
</dbReference>
<evidence type="ECO:0000259" key="9">
    <source>
        <dbReference type="Pfam" id="PF03175"/>
    </source>
</evidence>
<protein>
    <recommendedName>
        <fullName evidence="2">DNA-directed DNA polymerase</fullName>
        <ecNumber evidence="2">2.7.7.7</ecNumber>
    </recommendedName>
</protein>
<dbReference type="GO" id="GO:0003677">
    <property type="term" value="F:DNA binding"/>
    <property type="evidence" value="ECO:0007669"/>
    <property type="project" value="UniProtKB-KW"/>
</dbReference>
<keyword evidence="7" id="KW-0238">DNA-binding</keyword>
<comment type="similarity">
    <text evidence="1">Belongs to the DNA polymerase type-B family.</text>
</comment>
<dbReference type="PANTHER" id="PTHR33206:SF1">
    <property type="entry name" value="DNA-DIRECTED DNA POLYMERASE"/>
    <property type="match status" value="1"/>
</dbReference>
<organism evidence="10 11">
    <name type="scientific">Plakobranchus ocellatus</name>
    <dbReference type="NCBI Taxonomy" id="259542"/>
    <lineage>
        <taxon>Eukaryota</taxon>
        <taxon>Metazoa</taxon>
        <taxon>Spiralia</taxon>
        <taxon>Lophotrochozoa</taxon>
        <taxon>Mollusca</taxon>
        <taxon>Gastropoda</taxon>
        <taxon>Heterobranchia</taxon>
        <taxon>Euthyneura</taxon>
        <taxon>Panpulmonata</taxon>
        <taxon>Sacoglossa</taxon>
        <taxon>Placobranchoidea</taxon>
        <taxon>Plakobranchidae</taxon>
        <taxon>Plakobranchus</taxon>
    </lineage>
</organism>
<evidence type="ECO:0000313" key="10">
    <source>
        <dbReference type="EMBL" id="GFO29324.1"/>
    </source>
</evidence>
<keyword evidence="6" id="KW-0239">DNA-directed DNA polymerase</keyword>
<dbReference type="SUPFAM" id="SSF56672">
    <property type="entry name" value="DNA/RNA polymerases"/>
    <property type="match status" value="1"/>
</dbReference>
<dbReference type="GO" id="GO:0000166">
    <property type="term" value="F:nucleotide binding"/>
    <property type="evidence" value="ECO:0007669"/>
    <property type="project" value="InterPro"/>
</dbReference>
<dbReference type="GO" id="GO:0006260">
    <property type="term" value="P:DNA replication"/>
    <property type="evidence" value="ECO:0007669"/>
    <property type="project" value="UniProtKB-KW"/>
</dbReference>
<evidence type="ECO:0000256" key="3">
    <source>
        <dbReference type="ARBA" id="ARBA00022679"/>
    </source>
</evidence>
<dbReference type="Gene3D" id="3.40.960.10">
    <property type="entry name" value="VSR Endonuclease"/>
    <property type="match status" value="1"/>
</dbReference>
<evidence type="ECO:0000313" key="11">
    <source>
        <dbReference type="Proteomes" id="UP000735302"/>
    </source>
</evidence>
<keyword evidence="4" id="KW-0548">Nucleotidyltransferase</keyword>
<evidence type="ECO:0000256" key="7">
    <source>
        <dbReference type="ARBA" id="ARBA00023125"/>
    </source>
</evidence>
<dbReference type="EC" id="2.7.7.7" evidence="2"/>
<accession>A0AAV4CF01</accession>
<comment type="caution">
    <text evidence="10">The sequence shown here is derived from an EMBL/GenBank/DDBJ whole genome shotgun (WGS) entry which is preliminary data.</text>
</comment>
<dbReference type="EMBL" id="BLXT01006160">
    <property type="protein sequence ID" value="GFO29324.1"/>
    <property type="molecule type" value="Genomic_DNA"/>
</dbReference>
<name>A0AAV4CF01_9GAST</name>
<proteinExistence type="inferred from homology"/>
<evidence type="ECO:0000256" key="1">
    <source>
        <dbReference type="ARBA" id="ARBA00005755"/>
    </source>
</evidence>
<evidence type="ECO:0000256" key="6">
    <source>
        <dbReference type="ARBA" id="ARBA00022932"/>
    </source>
</evidence>
<dbReference type="Pfam" id="PF03175">
    <property type="entry name" value="DNA_pol_B_2"/>
    <property type="match status" value="1"/>
</dbReference>